<evidence type="ECO:0000256" key="4">
    <source>
        <dbReference type="ARBA" id="ARBA00022694"/>
    </source>
</evidence>
<reference evidence="10" key="1">
    <citation type="submission" date="2021-08" db="EMBL/GenBank/DDBJ databases">
        <authorList>
            <person name="Yang C."/>
            <person name="Zhang Q."/>
            <person name="Yang T."/>
        </authorList>
    </citation>
    <scope>NUCLEOTIDE SEQUENCE</scope>
</reference>
<dbReference type="GO" id="GO:0008033">
    <property type="term" value="P:tRNA processing"/>
    <property type="evidence" value="ECO:0007669"/>
    <property type="project" value="UniProtKB-KW"/>
</dbReference>
<evidence type="ECO:0000256" key="1">
    <source>
        <dbReference type="ARBA" id="ARBA00006621"/>
    </source>
</evidence>
<dbReference type="InterPro" id="IPR002866">
    <property type="entry name" value="Maturase_MatK"/>
</dbReference>
<organism evidence="10">
    <name type="scientific">Lonicera acuminata</name>
    <dbReference type="NCBI Taxonomy" id="566134"/>
    <lineage>
        <taxon>Eukaryota</taxon>
        <taxon>Viridiplantae</taxon>
        <taxon>Streptophyta</taxon>
        <taxon>Embryophyta</taxon>
        <taxon>Tracheophyta</taxon>
        <taxon>Spermatophyta</taxon>
        <taxon>Magnoliopsida</taxon>
        <taxon>eudicotyledons</taxon>
        <taxon>Gunneridae</taxon>
        <taxon>Pentapetalae</taxon>
        <taxon>asterids</taxon>
        <taxon>campanulids</taxon>
        <taxon>Dipsacales</taxon>
        <taxon>Caprifoliaceae</taxon>
        <taxon>Lonicera</taxon>
    </lineage>
</organism>
<dbReference type="PANTHER" id="PTHR34811">
    <property type="entry name" value="MATURASE K"/>
    <property type="match status" value="1"/>
</dbReference>
<dbReference type="GO" id="GO:0009507">
    <property type="term" value="C:chloroplast"/>
    <property type="evidence" value="ECO:0007669"/>
    <property type="project" value="UniProtKB-SubCell"/>
</dbReference>
<keyword evidence="7 10" id="KW-0150">Chloroplast</keyword>
<accession>A0A8K1VNM7</accession>
<protein>
    <recommendedName>
        <fullName evidence="6">Maturase K</fullName>
    </recommendedName>
    <alternativeName>
        <fullName evidence="6">Intron maturase</fullName>
    </alternativeName>
</protein>
<evidence type="ECO:0000256" key="6">
    <source>
        <dbReference type="HAMAP-Rule" id="MF_01390"/>
    </source>
</evidence>
<sequence>MKLNRKTEDRESVDKFTYIRGIYSFLIRKEYPVLTVSHYASFDNPPNPLLFVEIEFQMEEFKRDFERAGSQQHYFLYPLIFQEYIYALAYDHGLNRAHSLENVGYDNKSSLLFVKRLITRMYQKNHLIFSVKDSNQNVFLGRNKNLYSQMISEGFAVIVEIPFSLRFLSSLEKKGRVKSQNLRSIHSVFPFLEDKFSHLNYVLDILIPYSAHLEILVQTLRYWVKDAPSLHLLRFFLHEYPNLTSLIIPKKTGSSFSKRNQRLFFFLYNSHVCEYEFIFVFLRNQSSHLRSTSSGALLERIYFYEKIEHLVEVFAKDFQANLWLFKDPFMHYVRYQGKSILASKGTFLLMNKWKYYFVRFWQCHFYQWFQPERISINQLSKHSLDLLGYLSSVRLNPLMARSQMLENAFLIDNAGKKFDTIVPISPLIGSLAKAKFCNVLGHPVSKVLWADLSDSEIIDRFGRICRNLSHYHSGSSQKKSLDRIKYILRLSCARTLARKHKSTVRAFLKRSGSEFLEDFFTAEEQVLFLTFPRASSTSQRIYRRTIWYLDIICINDLANHE</sequence>
<comment type="similarity">
    <text evidence="1 6">Belongs to the intron maturase 2 family. MatK subfamily.</text>
</comment>
<evidence type="ECO:0000259" key="9">
    <source>
        <dbReference type="Pfam" id="PF01824"/>
    </source>
</evidence>
<dbReference type="Pfam" id="PF01348">
    <property type="entry name" value="Intron_maturas2"/>
    <property type="match status" value="1"/>
</dbReference>
<geneLocation type="chloroplast" evidence="10"/>
<comment type="function">
    <text evidence="6 7">Usually encoded in the trnK tRNA gene intron. Probably assists in splicing its own and other chloroplast group II introns.</text>
</comment>
<comment type="subcellular location">
    <subcellularLocation>
        <location evidence="6">Plastid</location>
        <location evidence="6">Chloroplast</location>
    </subcellularLocation>
</comment>
<evidence type="ECO:0000256" key="7">
    <source>
        <dbReference type="RuleBase" id="RU004226"/>
    </source>
</evidence>
<keyword evidence="3 6" id="KW-0507">mRNA processing</keyword>
<keyword evidence="2 7" id="KW-0934">Plastid</keyword>
<dbReference type="EMBL" id="MZ901373">
    <property type="protein sequence ID" value="UER91417.1"/>
    <property type="molecule type" value="Genomic_DNA"/>
</dbReference>
<dbReference type="GO" id="GO:0008380">
    <property type="term" value="P:RNA splicing"/>
    <property type="evidence" value="ECO:0007669"/>
    <property type="project" value="UniProtKB-UniRule"/>
</dbReference>
<keyword evidence="5 6" id="KW-0694">RNA-binding</keyword>
<evidence type="ECO:0000313" key="10">
    <source>
        <dbReference type="EMBL" id="UER91417.1"/>
    </source>
</evidence>
<evidence type="ECO:0000259" key="8">
    <source>
        <dbReference type="Pfam" id="PF01348"/>
    </source>
</evidence>
<dbReference type="HAMAP" id="MF_01390">
    <property type="entry name" value="MatK"/>
    <property type="match status" value="1"/>
</dbReference>
<keyword evidence="4 6" id="KW-0819">tRNA processing</keyword>
<feature type="domain" description="Domain X" evidence="8">
    <location>
        <begin position="416"/>
        <end position="526"/>
    </location>
</feature>
<dbReference type="InterPro" id="IPR024942">
    <property type="entry name" value="Maturase_MatK_N"/>
</dbReference>
<dbReference type="PANTHER" id="PTHR34811:SF1">
    <property type="entry name" value="MATURASE K"/>
    <property type="match status" value="1"/>
</dbReference>
<dbReference type="Pfam" id="PF01824">
    <property type="entry name" value="MatK_N"/>
    <property type="match status" value="1"/>
</dbReference>
<dbReference type="GO" id="GO:0003723">
    <property type="term" value="F:RNA binding"/>
    <property type="evidence" value="ECO:0007669"/>
    <property type="project" value="UniProtKB-KW"/>
</dbReference>
<evidence type="ECO:0000256" key="5">
    <source>
        <dbReference type="ARBA" id="ARBA00022884"/>
    </source>
</evidence>
<name>A0A8K1VNM7_9DIPS</name>
<dbReference type="InterPro" id="IPR024937">
    <property type="entry name" value="Domain_X"/>
</dbReference>
<evidence type="ECO:0000256" key="2">
    <source>
        <dbReference type="ARBA" id="ARBA00022640"/>
    </source>
</evidence>
<proteinExistence type="inferred from homology"/>
<feature type="domain" description="Maturase MatK N-terminal" evidence="9">
    <location>
        <begin position="58"/>
        <end position="388"/>
    </location>
</feature>
<gene>
    <name evidence="6 10" type="primary">matK</name>
</gene>
<dbReference type="AlphaFoldDB" id="A0A8K1VNM7"/>
<evidence type="ECO:0000256" key="3">
    <source>
        <dbReference type="ARBA" id="ARBA00022664"/>
    </source>
</evidence>
<dbReference type="GO" id="GO:0006397">
    <property type="term" value="P:mRNA processing"/>
    <property type="evidence" value="ECO:0007669"/>
    <property type="project" value="UniProtKB-KW"/>
</dbReference>